<reference evidence="1 2" key="1">
    <citation type="journal article" date="2012" name="New Phytol.">
        <title>Insight into trade-off between wood decay and parasitism from the genome of a fungal forest pathogen.</title>
        <authorList>
            <person name="Olson A."/>
            <person name="Aerts A."/>
            <person name="Asiegbu F."/>
            <person name="Belbahri L."/>
            <person name="Bouzid O."/>
            <person name="Broberg A."/>
            <person name="Canback B."/>
            <person name="Coutinho P.M."/>
            <person name="Cullen D."/>
            <person name="Dalman K."/>
            <person name="Deflorio G."/>
            <person name="van Diepen L.T."/>
            <person name="Dunand C."/>
            <person name="Duplessis S."/>
            <person name="Durling M."/>
            <person name="Gonthier P."/>
            <person name="Grimwood J."/>
            <person name="Fossdal C.G."/>
            <person name="Hansson D."/>
            <person name="Henrissat B."/>
            <person name="Hietala A."/>
            <person name="Himmelstrand K."/>
            <person name="Hoffmeister D."/>
            <person name="Hogberg N."/>
            <person name="James T.Y."/>
            <person name="Karlsson M."/>
            <person name="Kohler A."/>
            <person name="Kues U."/>
            <person name="Lee Y.H."/>
            <person name="Lin Y.C."/>
            <person name="Lind M."/>
            <person name="Lindquist E."/>
            <person name="Lombard V."/>
            <person name="Lucas S."/>
            <person name="Lunden K."/>
            <person name="Morin E."/>
            <person name="Murat C."/>
            <person name="Park J."/>
            <person name="Raffaello T."/>
            <person name="Rouze P."/>
            <person name="Salamov A."/>
            <person name="Schmutz J."/>
            <person name="Solheim H."/>
            <person name="Stahlberg J."/>
            <person name="Velez H."/>
            <person name="de Vries R.P."/>
            <person name="Wiebenga A."/>
            <person name="Woodward S."/>
            <person name="Yakovlev I."/>
            <person name="Garbelotto M."/>
            <person name="Martin F."/>
            <person name="Grigoriev I.V."/>
            <person name="Stenlid J."/>
        </authorList>
    </citation>
    <scope>NUCLEOTIDE SEQUENCE [LARGE SCALE GENOMIC DNA]</scope>
    <source>
        <strain evidence="1 2">TC 32-1</strain>
    </source>
</reference>
<evidence type="ECO:0000313" key="2">
    <source>
        <dbReference type="Proteomes" id="UP000030671"/>
    </source>
</evidence>
<organism evidence="1 2">
    <name type="scientific">Heterobasidion irregulare (strain TC 32-1)</name>
    <dbReference type="NCBI Taxonomy" id="747525"/>
    <lineage>
        <taxon>Eukaryota</taxon>
        <taxon>Fungi</taxon>
        <taxon>Dikarya</taxon>
        <taxon>Basidiomycota</taxon>
        <taxon>Agaricomycotina</taxon>
        <taxon>Agaricomycetes</taxon>
        <taxon>Russulales</taxon>
        <taxon>Bondarzewiaceae</taxon>
        <taxon>Heterobasidion</taxon>
        <taxon>Heterobasidion annosum species complex</taxon>
    </lineage>
</organism>
<dbReference type="GeneID" id="20666421"/>
<dbReference type="Proteomes" id="UP000030671">
    <property type="component" value="Unassembled WGS sequence"/>
</dbReference>
<dbReference type="InParanoid" id="W4KIQ4"/>
<dbReference type="KEGG" id="hir:HETIRDRAFT_109218"/>
<dbReference type="RefSeq" id="XP_009544552.1">
    <property type="nucleotide sequence ID" value="XM_009546257.1"/>
</dbReference>
<accession>W4KIQ4</accession>
<dbReference type="AlphaFoldDB" id="W4KIQ4"/>
<name>W4KIQ4_HETIT</name>
<proteinExistence type="predicted"/>
<keyword evidence="2" id="KW-1185">Reference proteome</keyword>
<sequence length="100" mass="10221">MLAIPALMTRAKTAKKGIGVYTSSSAGRPHATPSLKGGTTQCILSQPGFLQPTPALMSPANCLGPVPGTGIGMYATCTIAVEELIVSERPLLVVPGAYHS</sequence>
<dbReference type="HOGENOM" id="CLU_2306502_0_0_1"/>
<protein>
    <submittedName>
        <fullName evidence="1">Uncharacterized protein</fullName>
    </submittedName>
</protein>
<dbReference type="OrthoDB" id="3063394at2759"/>
<evidence type="ECO:0000313" key="1">
    <source>
        <dbReference type="EMBL" id="ETW84931.1"/>
    </source>
</evidence>
<dbReference type="EMBL" id="KI925456">
    <property type="protein sequence ID" value="ETW84931.1"/>
    <property type="molecule type" value="Genomic_DNA"/>
</dbReference>
<gene>
    <name evidence="1" type="ORF">HETIRDRAFT_109218</name>
</gene>